<dbReference type="RefSeq" id="WP_092593224.1">
    <property type="nucleotide sequence ID" value="NZ_FMWL01000026.1"/>
</dbReference>
<dbReference type="GO" id="GO:0006207">
    <property type="term" value="P:'de novo' pyrimidine nucleobase biosynthetic process"/>
    <property type="evidence" value="ECO:0007669"/>
    <property type="project" value="InterPro"/>
</dbReference>
<dbReference type="PANTHER" id="PTHR35805">
    <property type="entry name" value="ASPARTATE CARBAMOYLTRANSFERASE REGULATORY CHAIN"/>
    <property type="match status" value="1"/>
</dbReference>
<proteinExistence type="predicted"/>
<dbReference type="Gene3D" id="2.30.30.20">
    <property type="entry name" value="Aspartate carbamoyltransferase regulatory subunit, C-terminal domain"/>
    <property type="match status" value="1"/>
</dbReference>
<evidence type="ECO:0000256" key="1">
    <source>
        <dbReference type="ARBA" id="ARBA00022723"/>
    </source>
</evidence>
<dbReference type="SUPFAM" id="SSF57825">
    <property type="entry name" value="Aspartate carbamoyltransferase, Regulatory-chain, C-terminal domain"/>
    <property type="match status" value="1"/>
</dbReference>
<dbReference type="InterPro" id="IPR036792">
    <property type="entry name" value="Asp_carbatrfase_reg_C_sf"/>
</dbReference>
<dbReference type="InterPro" id="IPR020545">
    <property type="entry name" value="Asp_carbamoyltransf_reg_N"/>
</dbReference>
<dbReference type="Pfam" id="PF02748">
    <property type="entry name" value="PyrI_C"/>
    <property type="match status" value="1"/>
</dbReference>
<dbReference type="InterPro" id="IPR002801">
    <property type="entry name" value="Asp_carbamoylTrfase_reg"/>
</dbReference>
<dbReference type="Pfam" id="PF01948">
    <property type="entry name" value="PyrI"/>
    <property type="match status" value="1"/>
</dbReference>
<dbReference type="OrthoDB" id="5599321at2"/>
<dbReference type="EMBL" id="FMWL01000026">
    <property type="protein sequence ID" value="SCZ81928.1"/>
    <property type="molecule type" value="Genomic_DNA"/>
</dbReference>
<keyword evidence="3" id="KW-0665">Pyrimidine biosynthesis</keyword>
<dbReference type="GO" id="GO:0006221">
    <property type="term" value="P:pyrimidine nucleotide biosynthetic process"/>
    <property type="evidence" value="ECO:0007669"/>
    <property type="project" value="UniProtKB-KW"/>
</dbReference>
<dbReference type="Proteomes" id="UP000199208">
    <property type="component" value="Unassembled WGS sequence"/>
</dbReference>
<dbReference type="InterPro" id="IPR036793">
    <property type="entry name" value="Asp_carbatrfase_reg_N_sf"/>
</dbReference>
<name>A0A1G5S6U3_9FIRM</name>
<evidence type="ECO:0000259" key="5">
    <source>
        <dbReference type="Pfam" id="PF02748"/>
    </source>
</evidence>
<dbReference type="GO" id="GO:0016740">
    <property type="term" value="F:transferase activity"/>
    <property type="evidence" value="ECO:0007669"/>
    <property type="project" value="UniProtKB-KW"/>
</dbReference>
<keyword evidence="1" id="KW-0479">Metal-binding</keyword>
<evidence type="ECO:0000256" key="3">
    <source>
        <dbReference type="ARBA" id="ARBA00022975"/>
    </source>
</evidence>
<evidence type="ECO:0000256" key="2">
    <source>
        <dbReference type="ARBA" id="ARBA00022833"/>
    </source>
</evidence>
<organism evidence="6 7">
    <name type="scientific">Acidaminobacter hydrogenoformans DSM 2784</name>
    <dbReference type="NCBI Taxonomy" id="1120920"/>
    <lineage>
        <taxon>Bacteria</taxon>
        <taxon>Bacillati</taxon>
        <taxon>Bacillota</taxon>
        <taxon>Clostridia</taxon>
        <taxon>Peptostreptococcales</taxon>
        <taxon>Acidaminobacteraceae</taxon>
        <taxon>Acidaminobacter</taxon>
    </lineage>
</organism>
<protein>
    <submittedName>
        <fullName evidence="6">Aspartate carbamoyltransferase regulatory subunit</fullName>
    </submittedName>
</protein>
<evidence type="ECO:0000313" key="7">
    <source>
        <dbReference type="Proteomes" id="UP000199208"/>
    </source>
</evidence>
<gene>
    <name evidence="6" type="ORF">SAMN03080599_03174</name>
</gene>
<keyword evidence="7" id="KW-1185">Reference proteome</keyword>
<dbReference type="NCBIfam" id="NF002063">
    <property type="entry name" value="PRK00893.1-3"/>
    <property type="match status" value="1"/>
</dbReference>
<evidence type="ECO:0000259" key="4">
    <source>
        <dbReference type="Pfam" id="PF01948"/>
    </source>
</evidence>
<sequence>MLEVKGIQNGIVIDHIKAGNGLKIFNKLLSEHIDSPVVLLMNVDSKALGKKDIIKLADVFDIDLDILGLIDHNITVNIVRDSKITDKRKANIPEEVTGLFNCINPRCITNSDAYAVPKFKLYEMNGSAEYICSYCEEITKYRL</sequence>
<dbReference type="GO" id="GO:0046872">
    <property type="term" value="F:metal ion binding"/>
    <property type="evidence" value="ECO:0007669"/>
    <property type="project" value="UniProtKB-KW"/>
</dbReference>
<accession>A0A1G5S6U3</accession>
<dbReference type="SUPFAM" id="SSF54893">
    <property type="entry name" value="Aspartate carbamoyltransferase, Regulatory-chain, N-terminal domain"/>
    <property type="match status" value="1"/>
</dbReference>
<feature type="domain" description="Aspartate carbamoyltransferase regulatory subunit N-terminal" evidence="4">
    <location>
        <begin position="2"/>
        <end position="89"/>
    </location>
</feature>
<dbReference type="Gene3D" id="3.30.70.140">
    <property type="entry name" value="Aspartate carbamoyltransferase regulatory subunit, N-terminal domain"/>
    <property type="match status" value="1"/>
</dbReference>
<evidence type="ECO:0000313" key="6">
    <source>
        <dbReference type="EMBL" id="SCZ81928.1"/>
    </source>
</evidence>
<dbReference type="GO" id="GO:0009347">
    <property type="term" value="C:aspartate carbamoyltransferase complex"/>
    <property type="evidence" value="ECO:0007669"/>
    <property type="project" value="InterPro"/>
</dbReference>
<dbReference type="PANTHER" id="PTHR35805:SF1">
    <property type="entry name" value="ASPARTATE CARBAMOYLTRANSFERASE REGULATORY CHAIN"/>
    <property type="match status" value="1"/>
</dbReference>
<keyword evidence="6" id="KW-0808">Transferase</keyword>
<reference evidence="6 7" key="1">
    <citation type="submission" date="2016-10" db="EMBL/GenBank/DDBJ databases">
        <authorList>
            <person name="de Groot N.N."/>
        </authorList>
    </citation>
    <scope>NUCLEOTIDE SEQUENCE [LARGE SCALE GENOMIC DNA]</scope>
    <source>
        <strain evidence="6 7">DSM 2784</strain>
    </source>
</reference>
<keyword evidence="2" id="KW-0862">Zinc</keyword>
<dbReference type="AlphaFoldDB" id="A0A1G5S6U3"/>
<dbReference type="InterPro" id="IPR020542">
    <property type="entry name" value="Asp_carbamoyltrfase_reg_C"/>
</dbReference>
<dbReference type="STRING" id="1120920.SAMN03080599_03174"/>
<feature type="domain" description="Aspartate carbamoyltransferase regulatory subunit C-terminal" evidence="5">
    <location>
        <begin position="95"/>
        <end position="140"/>
    </location>
</feature>